<dbReference type="InterPro" id="IPR045864">
    <property type="entry name" value="aa-tRNA-synth_II/BPL/LPL"/>
</dbReference>
<evidence type="ECO:0000313" key="3">
    <source>
        <dbReference type="EMBL" id="PPE05591.1"/>
    </source>
</evidence>
<dbReference type="PANTHER" id="PTHR12835">
    <property type="entry name" value="BIOTIN PROTEIN LIGASE"/>
    <property type="match status" value="1"/>
</dbReference>
<sequence>MSTQALAFDYYTERGIPETTVVFRALVQTQGYGQRGSVWKSPAGNLFLSVLFPIFAHPRYLSELTLIGAFSVIQVLQEHGINAQLKYPNDVFVQHKKISGLLGQVFHTEHSVWAGILGLGLNVNCAPNIQCSMYQATSLQEISQSTWDLEYITHKILRTFIIKLQHVP</sequence>
<name>A0A2S5RE51_9PROT</name>
<evidence type="ECO:0000313" key="4">
    <source>
        <dbReference type="Proteomes" id="UP000239425"/>
    </source>
</evidence>
<evidence type="ECO:0000256" key="1">
    <source>
        <dbReference type="ARBA" id="ARBA00022598"/>
    </source>
</evidence>
<comment type="caution">
    <text evidence="3">The sequence shown here is derived from an EMBL/GenBank/DDBJ whole genome shotgun (WGS) entry which is preliminary data.</text>
</comment>
<evidence type="ECO:0000259" key="2">
    <source>
        <dbReference type="PROSITE" id="PS51733"/>
    </source>
</evidence>
<keyword evidence="4" id="KW-1185">Reference proteome</keyword>
<dbReference type="Gene3D" id="3.30.930.10">
    <property type="entry name" value="Bira Bifunctional Protein, Domain 2"/>
    <property type="match status" value="1"/>
</dbReference>
<protein>
    <submittedName>
        <fullName evidence="3">Bifunctional ligase/repressor BirA</fullName>
    </submittedName>
</protein>
<reference evidence="3 4" key="1">
    <citation type="submission" date="2017-11" db="EMBL/GenBank/DDBJ databases">
        <title>Comparative genomic analysis of Holospora spp., intranuclear symbionts of paramecia.</title>
        <authorList>
            <person name="Garushyants S.K."/>
            <person name="Beliavskaya A."/>
            <person name="Malko D.B."/>
            <person name="Logacheva M.D."/>
            <person name="Rautian M.S."/>
            <person name="Gelfand M.S."/>
        </authorList>
    </citation>
    <scope>NUCLEOTIDE SEQUENCE [LARGE SCALE GENOMIC DNA]</scope>
    <source>
        <strain evidence="4">02AZ16</strain>
    </source>
</reference>
<proteinExistence type="predicted"/>
<organism evidence="3 4">
    <name type="scientific">Holospora curviuscula</name>
    <dbReference type="NCBI Taxonomy" id="1082868"/>
    <lineage>
        <taxon>Bacteria</taxon>
        <taxon>Pseudomonadati</taxon>
        <taxon>Pseudomonadota</taxon>
        <taxon>Alphaproteobacteria</taxon>
        <taxon>Holosporales</taxon>
        <taxon>Holosporaceae</taxon>
        <taxon>Holospora</taxon>
    </lineage>
</organism>
<gene>
    <name evidence="3" type="ORF">HCUR_00238</name>
</gene>
<dbReference type="Proteomes" id="UP000239425">
    <property type="component" value="Unassembled WGS sequence"/>
</dbReference>
<dbReference type="NCBIfam" id="TIGR00121">
    <property type="entry name" value="birA_ligase"/>
    <property type="match status" value="1"/>
</dbReference>
<dbReference type="EMBL" id="PHHC01000064">
    <property type="protein sequence ID" value="PPE05591.1"/>
    <property type="molecule type" value="Genomic_DNA"/>
</dbReference>
<keyword evidence="1 3" id="KW-0436">Ligase</keyword>
<dbReference type="GO" id="GO:0005737">
    <property type="term" value="C:cytoplasm"/>
    <property type="evidence" value="ECO:0007669"/>
    <property type="project" value="TreeGrafter"/>
</dbReference>
<dbReference type="InterPro" id="IPR004143">
    <property type="entry name" value="BPL_LPL_catalytic"/>
</dbReference>
<accession>A0A2S5RE51</accession>
<dbReference type="InterPro" id="IPR004408">
    <property type="entry name" value="Biotin_CoA_COase_ligase"/>
</dbReference>
<dbReference type="PROSITE" id="PS51733">
    <property type="entry name" value="BPL_LPL_CATALYTIC"/>
    <property type="match status" value="1"/>
</dbReference>
<feature type="domain" description="BPL/LPL catalytic" evidence="2">
    <location>
        <begin position="1"/>
        <end position="168"/>
    </location>
</feature>
<dbReference type="PANTHER" id="PTHR12835:SF5">
    <property type="entry name" value="BIOTIN--PROTEIN LIGASE"/>
    <property type="match status" value="1"/>
</dbReference>
<dbReference type="AlphaFoldDB" id="A0A2S5RE51"/>
<dbReference type="GO" id="GO:0004077">
    <property type="term" value="F:biotin--[biotin carboxyl-carrier protein] ligase activity"/>
    <property type="evidence" value="ECO:0007669"/>
    <property type="project" value="InterPro"/>
</dbReference>
<dbReference type="Pfam" id="PF03099">
    <property type="entry name" value="BPL_LplA_LipB"/>
    <property type="match status" value="1"/>
</dbReference>
<dbReference type="SUPFAM" id="SSF55681">
    <property type="entry name" value="Class II aaRS and biotin synthetases"/>
    <property type="match status" value="1"/>
</dbReference>